<gene>
    <name evidence="2" type="ORF">AKJ09_08656</name>
</gene>
<reference evidence="2 3" key="1">
    <citation type="submission" date="2015-08" db="EMBL/GenBank/DDBJ databases">
        <authorList>
            <person name="Babu N.S."/>
            <person name="Beckwith C.J."/>
            <person name="Beseler K.G."/>
            <person name="Brison A."/>
            <person name="Carone J.V."/>
            <person name="Caskin T.P."/>
            <person name="Diamond M."/>
            <person name="Durham M.E."/>
            <person name="Foxe J.M."/>
            <person name="Go M."/>
            <person name="Henderson B.A."/>
            <person name="Jones I.B."/>
            <person name="McGettigan J.A."/>
            <person name="Micheletti S.J."/>
            <person name="Nasrallah M.E."/>
            <person name="Ortiz D."/>
            <person name="Piller C.R."/>
            <person name="Privatt S.R."/>
            <person name="Schneider S.L."/>
            <person name="Sharp S."/>
            <person name="Smith T.C."/>
            <person name="Stanton J.D."/>
            <person name="Ullery H.E."/>
            <person name="Wilson R.J."/>
            <person name="Serrano M.G."/>
            <person name="Buck G."/>
            <person name="Lee V."/>
            <person name="Wang Y."/>
            <person name="Carvalho R."/>
            <person name="Voegtly L."/>
            <person name="Shi R."/>
            <person name="Duckworth R."/>
            <person name="Johnson A."/>
            <person name="Loviza R."/>
            <person name="Walstead R."/>
            <person name="Shah Z."/>
            <person name="Kiflezghi M."/>
            <person name="Wade K."/>
            <person name="Ball S.L."/>
            <person name="Bradley K.W."/>
            <person name="Asai D.J."/>
            <person name="Bowman C.A."/>
            <person name="Russell D.A."/>
            <person name="Pope W.H."/>
            <person name="Jacobs-Sera D."/>
            <person name="Hendrix R.W."/>
            <person name="Hatfull G.F."/>
        </authorList>
    </citation>
    <scope>NUCLEOTIDE SEQUENCE [LARGE SCALE GENOMIC DNA]</scope>
    <source>
        <strain evidence="2 3">DSM 27648</strain>
    </source>
</reference>
<dbReference type="Proteomes" id="UP000064967">
    <property type="component" value="Chromosome"/>
</dbReference>
<evidence type="ECO:0000256" key="1">
    <source>
        <dbReference type="SAM" id="MobiDB-lite"/>
    </source>
</evidence>
<proteinExistence type="predicted"/>
<organism evidence="2 3">
    <name type="scientific">Labilithrix luteola</name>
    <dbReference type="NCBI Taxonomy" id="1391654"/>
    <lineage>
        <taxon>Bacteria</taxon>
        <taxon>Pseudomonadati</taxon>
        <taxon>Myxococcota</taxon>
        <taxon>Polyangia</taxon>
        <taxon>Polyangiales</taxon>
        <taxon>Labilitrichaceae</taxon>
        <taxon>Labilithrix</taxon>
    </lineage>
</organism>
<dbReference type="EMBL" id="CP012333">
    <property type="protein sequence ID" value="AKV01993.1"/>
    <property type="molecule type" value="Genomic_DNA"/>
</dbReference>
<accession>A0A0K1Q8C6</accession>
<feature type="region of interest" description="Disordered" evidence="1">
    <location>
        <begin position="87"/>
        <end position="111"/>
    </location>
</feature>
<feature type="region of interest" description="Disordered" evidence="1">
    <location>
        <begin position="44"/>
        <end position="63"/>
    </location>
</feature>
<sequence length="147" mass="17041">MREHDDVPERKERNRTLLRSGFAVVSLEEHWLGFYLESQPRTNLRRDEISRSKRPKSTSPPWAHRASWSSFLATCIQHAIALSPPRLSVPSRFPRESRVQRARNADRHARASRRDANGCGIWLRTSRTSARPERCICNTRSSAKVPR</sequence>
<dbReference type="AlphaFoldDB" id="A0A0K1Q8C6"/>
<evidence type="ECO:0000313" key="2">
    <source>
        <dbReference type="EMBL" id="AKV01993.1"/>
    </source>
</evidence>
<name>A0A0K1Q8C6_9BACT</name>
<dbReference type="KEGG" id="llu:AKJ09_08656"/>
<protein>
    <submittedName>
        <fullName evidence="2">Uncharacterized protein</fullName>
    </submittedName>
</protein>
<feature type="compositionally biased region" description="Basic and acidic residues" evidence="1">
    <location>
        <begin position="93"/>
        <end position="111"/>
    </location>
</feature>
<evidence type="ECO:0000313" key="3">
    <source>
        <dbReference type="Proteomes" id="UP000064967"/>
    </source>
</evidence>
<keyword evidence="3" id="KW-1185">Reference proteome</keyword>